<evidence type="ECO:0000256" key="5">
    <source>
        <dbReference type="ARBA" id="ARBA00022692"/>
    </source>
</evidence>
<comment type="function">
    <text evidence="9">Part of the tripartite ATP-independent periplasmic (TRAP) transport system.</text>
</comment>
<feature type="domain" description="Tripartite ATP-independent periplasmic transporters DctQ component" evidence="11">
    <location>
        <begin position="29"/>
        <end position="155"/>
    </location>
</feature>
<protein>
    <recommendedName>
        <fullName evidence="9">TRAP transporter small permease protein</fullName>
    </recommendedName>
</protein>
<comment type="subcellular location">
    <subcellularLocation>
        <location evidence="1 9">Cell inner membrane</location>
        <topology evidence="1 9">Multi-pass membrane protein</topology>
    </subcellularLocation>
</comment>
<evidence type="ECO:0000313" key="12">
    <source>
        <dbReference type="EMBL" id="MFC3285855.1"/>
    </source>
</evidence>
<feature type="transmembrane region" description="Helical" evidence="9">
    <location>
        <begin position="88"/>
        <end position="111"/>
    </location>
</feature>
<evidence type="ECO:0000256" key="8">
    <source>
        <dbReference type="ARBA" id="ARBA00038436"/>
    </source>
</evidence>
<dbReference type="Proteomes" id="UP001595579">
    <property type="component" value="Unassembled WGS sequence"/>
</dbReference>
<evidence type="ECO:0000256" key="2">
    <source>
        <dbReference type="ARBA" id="ARBA00022448"/>
    </source>
</evidence>
<dbReference type="PANTHER" id="PTHR35011">
    <property type="entry name" value="2,3-DIKETO-L-GULONATE TRAP TRANSPORTER SMALL PERMEASE PROTEIN YIAM"/>
    <property type="match status" value="1"/>
</dbReference>
<evidence type="ECO:0000256" key="1">
    <source>
        <dbReference type="ARBA" id="ARBA00004429"/>
    </source>
</evidence>
<keyword evidence="6 9" id="KW-1133">Transmembrane helix</keyword>
<evidence type="ECO:0000256" key="4">
    <source>
        <dbReference type="ARBA" id="ARBA00022519"/>
    </source>
</evidence>
<keyword evidence="7 9" id="KW-0472">Membrane</keyword>
<name>A0ABV7LU84_9GAMM</name>
<evidence type="ECO:0000259" key="11">
    <source>
        <dbReference type="Pfam" id="PF04290"/>
    </source>
</evidence>
<keyword evidence="2 9" id="KW-0813">Transport</keyword>
<reference evidence="13" key="1">
    <citation type="journal article" date="2019" name="Int. J. Syst. Evol. Microbiol.">
        <title>The Global Catalogue of Microorganisms (GCM) 10K type strain sequencing project: providing services to taxonomists for standard genome sequencing and annotation.</title>
        <authorList>
            <consortium name="The Broad Institute Genomics Platform"/>
            <consortium name="The Broad Institute Genome Sequencing Center for Infectious Disease"/>
            <person name="Wu L."/>
            <person name="Ma J."/>
        </authorList>
    </citation>
    <scope>NUCLEOTIDE SEQUENCE [LARGE SCALE GENOMIC DNA]</scope>
    <source>
        <strain evidence="13">CECT 7698</strain>
    </source>
</reference>
<sequence length="205" mass="22426">MVEFFLRIERFTSRMALVAAVLMLVVSVTMGFYQVLTRFVFDAPSTWSEVMARSTMIWCVFLGAAASFRGGYMMAVEVIYKLVPRRRLILVESLIALCCIISLVVLIYFGTAMTWRVRSQVLSGLGISISWAYAAIPIGAGFSLLAVLARLLAQATGREPVGIADADMPSAHDRQPVAEPSLATPSEPESPAVSNSSRLTRRARS</sequence>
<gene>
    <name evidence="12" type="ORF">ACFOEV_19835</name>
</gene>
<keyword evidence="4 9" id="KW-0997">Cell inner membrane</keyword>
<proteinExistence type="inferred from homology"/>
<organism evidence="12 13">
    <name type="scientific">Litchfieldella rifensis</name>
    <dbReference type="NCBI Taxonomy" id="762643"/>
    <lineage>
        <taxon>Bacteria</taxon>
        <taxon>Pseudomonadati</taxon>
        <taxon>Pseudomonadota</taxon>
        <taxon>Gammaproteobacteria</taxon>
        <taxon>Oceanospirillales</taxon>
        <taxon>Halomonadaceae</taxon>
        <taxon>Litchfieldella</taxon>
    </lineage>
</organism>
<keyword evidence="5 9" id="KW-0812">Transmembrane</keyword>
<evidence type="ECO:0000256" key="7">
    <source>
        <dbReference type="ARBA" id="ARBA00023136"/>
    </source>
</evidence>
<feature type="transmembrane region" description="Helical" evidence="9">
    <location>
        <begin position="15"/>
        <end position="35"/>
    </location>
</feature>
<comment type="similarity">
    <text evidence="8 9">Belongs to the TRAP transporter small permease family.</text>
</comment>
<feature type="transmembrane region" description="Helical" evidence="9">
    <location>
        <begin position="131"/>
        <end position="153"/>
    </location>
</feature>
<comment type="subunit">
    <text evidence="9">The complex comprises the extracytoplasmic solute receptor protein and the two transmembrane proteins.</text>
</comment>
<evidence type="ECO:0000256" key="3">
    <source>
        <dbReference type="ARBA" id="ARBA00022475"/>
    </source>
</evidence>
<comment type="caution">
    <text evidence="12">The sequence shown here is derived from an EMBL/GenBank/DDBJ whole genome shotgun (WGS) entry which is preliminary data.</text>
</comment>
<evidence type="ECO:0000256" key="10">
    <source>
        <dbReference type="SAM" id="MobiDB-lite"/>
    </source>
</evidence>
<dbReference type="Pfam" id="PF04290">
    <property type="entry name" value="DctQ"/>
    <property type="match status" value="1"/>
</dbReference>
<dbReference type="RefSeq" id="WP_386776626.1">
    <property type="nucleotide sequence ID" value="NZ_JBHRUG010000048.1"/>
</dbReference>
<keyword evidence="13" id="KW-1185">Reference proteome</keyword>
<evidence type="ECO:0000313" key="13">
    <source>
        <dbReference type="Proteomes" id="UP001595579"/>
    </source>
</evidence>
<feature type="transmembrane region" description="Helical" evidence="9">
    <location>
        <begin position="55"/>
        <end position="76"/>
    </location>
</feature>
<accession>A0ABV7LU84</accession>
<dbReference type="PANTHER" id="PTHR35011:SF11">
    <property type="entry name" value="TRAP TRANSPORTER SMALL PERMEASE PROTEIN"/>
    <property type="match status" value="1"/>
</dbReference>
<dbReference type="EMBL" id="JBHRUG010000048">
    <property type="protein sequence ID" value="MFC3285855.1"/>
    <property type="molecule type" value="Genomic_DNA"/>
</dbReference>
<dbReference type="InterPro" id="IPR007387">
    <property type="entry name" value="TRAP_DctQ"/>
</dbReference>
<feature type="region of interest" description="Disordered" evidence="10">
    <location>
        <begin position="164"/>
        <end position="205"/>
    </location>
</feature>
<keyword evidence="3" id="KW-1003">Cell membrane</keyword>
<dbReference type="InterPro" id="IPR055348">
    <property type="entry name" value="DctQ"/>
</dbReference>
<evidence type="ECO:0000256" key="6">
    <source>
        <dbReference type="ARBA" id="ARBA00022989"/>
    </source>
</evidence>
<evidence type="ECO:0000256" key="9">
    <source>
        <dbReference type="RuleBase" id="RU369079"/>
    </source>
</evidence>